<dbReference type="AlphaFoldDB" id="A0A841YUZ8"/>
<comment type="similarity">
    <text evidence="2">Belongs to the acyltransferase 3 family.</text>
</comment>
<feature type="domain" description="Acyltransferase 3" evidence="4">
    <location>
        <begin position="6"/>
        <end position="317"/>
    </location>
</feature>
<keyword evidence="5" id="KW-0808">Transferase</keyword>
<comment type="subcellular location">
    <subcellularLocation>
        <location evidence="1">Membrane</location>
    </subcellularLocation>
</comment>
<dbReference type="PANTHER" id="PTHR37312:SF1">
    <property type="entry name" value="MEMBRANE-BOUND ACYLTRANSFERASE YKRP-RELATED"/>
    <property type="match status" value="1"/>
</dbReference>
<dbReference type="GO" id="GO:0016747">
    <property type="term" value="F:acyltransferase activity, transferring groups other than amino-acyl groups"/>
    <property type="evidence" value="ECO:0007669"/>
    <property type="project" value="InterPro"/>
</dbReference>
<feature type="transmembrane region" description="Helical" evidence="3">
    <location>
        <begin position="243"/>
        <end position="263"/>
    </location>
</feature>
<dbReference type="Pfam" id="PF01757">
    <property type="entry name" value="Acyl_transf_3"/>
    <property type="match status" value="1"/>
</dbReference>
<reference evidence="5 6" key="1">
    <citation type="submission" date="2020-03" db="EMBL/GenBank/DDBJ databases">
        <title>Soil Listeria distribution.</title>
        <authorList>
            <person name="Liao J."/>
            <person name="Wiedmann M."/>
        </authorList>
    </citation>
    <scope>NUCLEOTIDE SEQUENCE [LARGE SCALE GENOMIC DNA]</scope>
    <source>
        <strain evidence="5 6">FSL L7-1614</strain>
    </source>
</reference>
<dbReference type="InterPro" id="IPR052734">
    <property type="entry name" value="Nod_factor_acetyltransferase"/>
</dbReference>
<evidence type="ECO:0000313" key="6">
    <source>
        <dbReference type="Proteomes" id="UP000569903"/>
    </source>
</evidence>
<feature type="transmembrane region" description="Helical" evidence="3">
    <location>
        <begin position="170"/>
        <end position="187"/>
    </location>
</feature>
<proteinExistence type="inferred from homology"/>
<organism evidence="5 6">
    <name type="scientific">Listeria newyorkensis</name>
    <dbReference type="NCBI Taxonomy" id="1497681"/>
    <lineage>
        <taxon>Bacteria</taxon>
        <taxon>Bacillati</taxon>
        <taxon>Bacillota</taxon>
        <taxon>Bacilli</taxon>
        <taxon>Bacillales</taxon>
        <taxon>Listeriaceae</taxon>
        <taxon>Listeria</taxon>
    </lineage>
</organism>
<keyword evidence="3" id="KW-0472">Membrane</keyword>
<keyword evidence="3" id="KW-0812">Transmembrane</keyword>
<evidence type="ECO:0000313" key="5">
    <source>
        <dbReference type="EMBL" id="MBC1457108.1"/>
    </source>
</evidence>
<protein>
    <submittedName>
        <fullName evidence="5">Acyltransferase family protein</fullName>
    </submittedName>
</protein>
<keyword evidence="3" id="KW-1133">Transmembrane helix</keyword>
<dbReference type="PANTHER" id="PTHR37312">
    <property type="entry name" value="MEMBRANE-BOUND ACYLTRANSFERASE YKRP-RELATED"/>
    <property type="match status" value="1"/>
</dbReference>
<feature type="transmembrane region" description="Helical" evidence="3">
    <location>
        <begin position="203"/>
        <end position="223"/>
    </location>
</feature>
<feature type="transmembrane region" description="Helical" evidence="3">
    <location>
        <begin position="146"/>
        <end position="164"/>
    </location>
</feature>
<evidence type="ECO:0000256" key="2">
    <source>
        <dbReference type="ARBA" id="ARBA00007400"/>
    </source>
</evidence>
<name>A0A841YUZ8_9LIST</name>
<evidence type="ECO:0000259" key="4">
    <source>
        <dbReference type="Pfam" id="PF01757"/>
    </source>
</evidence>
<evidence type="ECO:0000256" key="1">
    <source>
        <dbReference type="ARBA" id="ARBA00004370"/>
    </source>
</evidence>
<dbReference type="InterPro" id="IPR002656">
    <property type="entry name" value="Acyl_transf_3_dom"/>
</dbReference>
<feature type="transmembrane region" description="Helical" evidence="3">
    <location>
        <begin position="70"/>
        <end position="94"/>
    </location>
</feature>
<comment type="caution">
    <text evidence="5">The sequence shown here is derived from an EMBL/GenBank/DDBJ whole genome shotgun (WGS) entry which is preliminary data.</text>
</comment>
<dbReference type="EMBL" id="JAARQN010000002">
    <property type="protein sequence ID" value="MBC1457108.1"/>
    <property type="molecule type" value="Genomic_DNA"/>
</dbReference>
<evidence type="ECO:0000256" key="3">
    <source>
        <dbReference type="SAM" id="Phobius"/>
    </source>
</evidence>
<feature type="transmembrane region" description="Helical" evidence="3">
    <location>
        <begin position="12"/>
        <end position="34"/>
    </location>
</feature>
<feature type="transmembrane region" description="Helical" evidence="3">
    <location>
        <begin position="303"/>
        <end position="325"/>
    </location>
</feature>
<gene>
    <name evidence="5" type="ORF">HB850_05010</name>
</gene>
<accession>A0A841YUZ8</accession>
<keyword evidence="5" id="KW-0012">Acyltransferase</keyword>
<feature type="transmembrane region" description="Helical" evidence="3">
    <location>
        <begin position="40"/>
        <end position="58"/>
    </location>
</feature>
<feature type="transmembrane region" description="Helical" evidence="3">
    <location>
        <begin position="121"/>
        <end position="139"/>
    </location>
</feature>
<feature type="transmembrane region" description="Helical" evidence="3">
    <location>
        <begin position="275"/>
        <end position="297"/>
    </location>
</feature>
<dbReference type="RefSeq" id="WP_185388416.1">
    <property type="nucleotide sequence ID" value="NZ_JAARQN010000002.1"/>
</dbReference>
<dbReference type="Proteomes" id="UP000569903">
    <property type="component" value="Unassembled WGS sequence"/>
</dbReference>
<sequence length="336" mass="38775">MTQRLAWIDNLKAYGIILVIIGHSIVLSADYAYTGLLMKLIYSFHMPLFFFISGFLFRGKGTGNYFYKKWMTLLVPYFVFQIISVVFINSFYYVTTGQLERDPLSTLLSIFYLNGSVGWNAPLWFLVVLFILDALYYFFSKWSQRTGIQMAIVLLSCVVGWLLSETGIKFPFGLQIVFSCFLFYYLGNMTKKYKVLKLLSRNLGVYMLTIMLAGSFLIGSMFWLNGPRLVSMYDNYFGTNYMIFLLTALSGIVFSALLFQMVQETGIFTIFGKEAIILLGTQYFVLLGFDTVCRMIGIYSPAVYYLIIKVIFIVAGYMMSLYIWAKIRSRREVVMK</sequence>